<organism evidence="2 3">
    <name type="scientific">Pseudohongiella acticola</name>
    <dbReference type="NCBI Taxonomy" id="1524254"/>
    <lineage>
        <taxon>Bacteria</taxon>
        <taxon>Pseudomonadati</taxon>
        <taxon>Pseudomonadota</taxon>
        <taxon>Gammaproteobacteria</taxon>
        <taxon>Pseudomonadales</taxon>
        <taxon>Pseudohongiellaceae</taxon>
        <taxon>Pseudohongiella</taxon>
    </lineage>
</organism>
<name>A0A1E8CKN2_9GAMM</name>
<proteinExistence type="predicted"/>
<reference evidence="3" key="1">
    <citation type="submission" date="2016-07" db="EMBL/GenBank/DDBJ databases">
        <authorList>
            <person name="Florea S."/>
            <person name="Webb J.S."/>
            <person name="Jaromczyk J."/>
            <person name="Schardl C.L."/>
        </authorList>
    </citation>
    <scope>NUCLEOTIDE SEQUENCE [LARGE SCALE GENOMIC DNA]</scope>
    <source>
        <strain evidence="3">KCTC 42131</strain>
    </source>
</reference>
<dbReference type="RefSeq" id="WP_070116573.1">
    <property type="nucleotide sequence ID" value="NZ_CAXATG010000001.1"/>
</dbReference>
<evidence type="ECO:0000259" key="1">
    <source>
        <dbReference type="PROSITE" id="PS50075"/>
    </source>
</evidence>
<dbReference type="InterPro" id="IPR036736">
    <property type="entry name" value="ACP-like_sf"/>
</dbReference>
<accession>A0A1E8CKN2</accession>
<comment type="caution">
    <text evidence="2">The sequence shown here is derived from an EMBL/GenBank/DDBJ whole genome shotgun (WGS) entry which is preliminary data.</text>
</comment>
<dbReference type="Proteomes" id="UP000175669">
    <property type="component" value="Unassembled WGS sequence"/>
</dbReference>
<dbReference type="OrthoDB" id="7063706at2"/>
<feature type="domain" description="Carrier" evidence="1">
    <location>
        <begin position="1"/>
        <end position="75"/>
    </location>
</feature>
<protein>
    <recommendedName>
        <fullName evidence="1">Carrier domain-containing protein</fullName>
    </recommendedName>
</protein>
<keyword evidence="3" id="KW-1185">Reference proteome</keyword>
<dbReference type="PROSITE" id="PS50075">
    <property type="entry name" value="CARRIER"/>
    <property type="match status" value="1"/>
</dbReference>
<dbReference type="Pfam" id="PF00550">
    <property type="entry name" value="PP-binding"/>
    <property type="match status" value="1"/>
</dbReference>
<dbReference type="InterPro" id="IPR009081">
    <property type="entry name" value="PP-bd_ACP"/>
</dbReference>
<dbReference type="SUPFAM" id="SSF47336">
    <property type="entry name" value="ACP-like"/>
    <property type="match status" value="1"/>
</dbReference>
<sequence length="77" mass="8604">MENRIVTIIRDCIEPAAEVHAIEADTTVSSLMIDSLKMIQIVFEIEVHFGVEIPEHALFQVDTVNDLIDLVRVSKAA</sequence>
<evidence type="ECO:0000313" key="2">
    <source>
        <dbReference type="EMBL" id="OFE12964.1"/>
    </source>
</evidence>
<dbReference type="Gene3D" id="1.10.1200.10">
    <property type="entry name" value="ACP-like"/>
    <property type="match status" value="1"/>
</dbReference>
<evidence type="ECO:0000313" key="3">
    <source>
        <dbReference type="Proteomes" id="UP000175669"/>
    </source>
</evidence>
<gene>
    <name evidence="2" type="ORF">PHACT_07285</name>
</gene>
<dbReference type="EMBL" id="MASR01000001">
    <property type="protein sequence ID" value="OFE12964.1"/>
    <property type="molecule type" value="Genomic_DNA"/>
</dbReference>
<dbReference type="AlphaFoldDB" id="A0A1E8CKN2"/>